<accession>A0A7S1BMW4</accession>
<protein>
    <submittedName>
        <fullName evidence="1">Uncharacterized protein</fullName>
    </submittedName>
</protein>
<reference evidence="1" key="1">
    <citation type="submission" date="2021-01" db="EMBL/GenBank/DDBJ databases">
        <authorList>
            <person name="Corre E."/>
            <person name="Pelletier E."/>
            <person name="Niang G."/>
            <person name="Scheremetjew M."/>
            <person name="Finn R."/>
            <person name="Kale V."/>
            <person name="Holt S."/>
            <person name="Cochrane G."/>
            <person name="Meng A."/>
            <person name="Brown T."/>
            <person name="Cohen L."/>
        </authorList>
    </citation>
    <scope>NUCLEOTIDE SEQUENCE</scope>
    <source>
        <strain evidence="1">308</strain>
    </source>
</reference>
<proteinExistence type="predicted"/>
<evidence type="ECO:0000313" key="1">
    <source>
        <dbReference type="EMBL" id="CAD8891013.1"/>
    </source>
</evidence>
<gene>
    <name evidence="1" type="ORF">CHYS00102_LOCUS18219</name>
</gene>
<name>A0A7S1BMW4_9STRA</name>
<sequence>MWKEHKANAASIESTLGGTNNHMFLILSPARYNLISPTPFVYPAHPGQLNIHQRTMAHQTTVLIKEHKEQLWFVKKATKQMIMEAIPHIWLQPILNIDTSTFDRTMWGVMKWLLDTCDKVMLSMLREQEDSIKHLNWSPQ</sequence>
<dbReference type="EMBL" id="HBFR01025399">
    <property type="protein sequence ID" value="CAD8891013.1"/>
    <property type="molecule type" value="Transcribed_RNA"/>
</dbReference>
<dbReference type="AlphaFoldDB" id="A0A7S1BMW4"/>
<organism evidence="1">
    <name type="scientific">Corethron hystrix</name>
    <dbReference type="NCBI Taxonomy" id="216773"/>
    <lineage>
        <taxon>Eukaryota</taxon>
        <taxon>Sar</taxon>
        <taxon>Stramenopiles</taxon>
        <taxon>Ochrophyta</taxon>
        <taxon>Bacillariophyta</taxon>
        <taxon>Coscinodiscophyceae</taxon>
        <taxon>Corethrophycidae</taxon>
        <taxon>Corethrales</taxon>
        <taxon>Corethraceae</taxon>
        <taxon>Corethron</taxon>
    </lineage>
</organism>